<dbReference type="EMBL" id="UINC01062739">
    <property type="protein sequence ID" value="SVB89637.1"/>
    <property type="molecule type" value="Genomic_DNA"/>
</dbReference>
<evidence type="ECO:0000313" key="2">
    <source>
        <dbReference type="EMBL" id="SVB89637.1"/>
    </source>
</evidence>
<dbReference type="Gene3D" id="2.60.40.4070">
    <property type="match status" value="1"/>
</dbReference>
<sequence>KLSKTESTIPEFNIRYSFFDQGFNLISQADSTLVFAPIPQEYALMQNFPNPFNPSTSIRFELPITTSVKLQVYDVGGRLIDRLADETFEAGVHHVIWNGKDLKGRDVSSGIYFYQIFTLDYTKTYKMVLVK</sequence>
<feature type="non-terminal residue" evidence="2">
    <location>
        <position position="1"/>
    </location>
</feature>
<name>A0A382HRT8_9ZZZZ</name>
<reference evidence="2" key="1">
    <citation type="submission" date="2018-05" db="EMBL/GenBank/DDBJ databases">
        <authorList>
            <person name="Lanie J.A."/>
            <person name="Ng W.-L."/>
            <person name="Kazmierczak K.M."/>
            <person name="Andrzejewski T.M."/>
            <person name="Davidsen T.M."/>
            <person name="Wayne K.J."/>
            <person name="Tettelin H."/>
            <person name="Glass J.I."/>
            <person name="Rusch D."/>
            <person name="Podicherti R."/>
            <person name="Tsui H.-C.T."/>
            <person name="Winkler M.E."/>
        </authorList>
    </citation>
    <scope>NUCLEOTIDE SEQUENCE</scope>
</reference>
<evidence type="ECO:0000259" key="1">
    <source>
        <dbReference type="Pfam" id="PF13860"/>
    </source>
</evidence>
<feature type="domain" description="FlgD/Vpr Ig-like" evidence="1">
    <location>
        <begin position="58"/>
        <end position="114"/>
    </location>
</feature>
<proteinExistence type="predicted"/>
<dbReference type="Pfam" id="PF13860">
    <property type="entry name" value="FlgD_ig"/>
    <property type="match status" value="1"/>
</dbReference>
<protein>
    <recommendedName>
        <fullName evidence="1">FlgD/Vpr Ig-like domain-containing protein</fullName>
    </recommendedName>
</protein>
<dbReference type="NCBIfam" id="TIGR04183">
    <property type="entry name" value="Por_Secre_tail"/>
    <property type="match status" value="1"/>
</dbReference>
<accession>A0A382HRT8</accession>
<dbReference type="AlphaFoldDB" id="A0A382HRT8"/>
<gene>
    <name evidence="2" type="ORF">METZ01_LOCUS242491</name>
</gene>
<dbReference type="InterPro" id="IPR025965">
    <property type="entry name" value="FlgD/Vpr_Ig-like"/>
</dbReference>
<dbReference type="InterPro" id="IPR026444">
    <property type="entry name" value="Secre_tail"/>
</dbReference>
<organism evidence="2">
    <name type="scientific">marine metagenome</name>
    <dbReference type="NCBI Taxonomy" id="408172"/>
    <lineage>
        <taxon>unclassified sequences</taxon>
        <taxon>metagenomes</taxon>
        <taxon>ecological metagenomes</taxon>
    </lineage>
</organism>